<keyword evidence="2" id="KW-1133">Transmembrane helix</keyword>
<organism evidence="3 4">
    <name type="scientific">Bombilactobacillus folatiphilus</name>
    <dbReference type="NCBI Taxonomy" id="2923362"/>
    <lineage>
        <taxon>Bacteria</taxon>
        <taxon>Bacillati</taxon>
        <taxon>Bacillota</taxon>
        <taxon>Bacilli</taxon>
        <taxon>Lactobacillales</taxon>
        <taxon>Lactobacillaceae</taxon>
        <taxon>Bombilactobacillus</taxon>
    </lineage>
</organism>
<keyword evidence="2" id="KW-0472">Membrane</keyword>
<dbReference type="Proteomes" id="UP000831495">
    <property type="component" value="Chromosome"/>
</dbReference>
<evidence type="ECO:0000256" key="2">
    <source>
        <dbReference type="SAM" id="Phobius"/>
    </source>
</evidence>
<dbReference type="SUPFAM" id="SSF103473">
    <property type="entry name" value="MFS general substrate transporter"/>
    <property type="match status" value="1"/>
</dbReference>
<accession>A0ABY4P929</accession>
<feature type="region of interest" description="Disordered" evidence="1">
    <location>
        <begin position="1"/>
        <end position="24"/>
    </location>
</feature>
<reference evidence="3" key="1">
    <citation type="journal article" date="2022" name="Int. J. Syst. Evol. Microbiol.">
        <title>Apilactobacillus apisilvae sp. nov., Nicolia spurrieriana gen. nov. sp. nov., Bombilactobacillus folatiphilus sp. nov. and Bombilactobacillus thymidiniphilus sp. nov., four new lactic acid bacterial isolates from stingless bees Tetragonula carbonaria and Austroplebeia australis.</title>
        <authorList>
            <person name="Oliphant S.A."/>
            <person name="Watson-Haigh N.S."/>
            <person name="Sumby K.M."/>
            <person name="Gardner J."/>
            <person name="Groom S."/>
            <person name="Jiranek V."/>
        </authorList>
    </citation>
    <scope>NUCLEOTIDE SEQUENCE</scope>
    <source>
        <strain evidence="3">SG4_D2</strain>
    </source>
</reference>
<evidence type="ECO:0000256" key="1">
    <source>
        <dbReference type="SAM" id="MobiDB-lite"/>
    </source>
</evidence>
<feature type="transmembrane region" description="Helical" evidence="2">
    <location>
        <begin position="185"/>
        <end position="206"/>
    </location>
</feature>
<feature type="compositionally biased region" description="Polar residues" evidence="1">
    <location>
        <begin position="10"/>
        <end position="24"/>
    </location>
</feature>
<keyword evidence="2" id="KW-0812">Transmembrane</keyword>
<keyword evidence="4" id="KW-1185">Reference proteome</keyword>
<feature type="transmembrane region" description="Helical" evidence="2">
    <location>
        <begin position="127"/>
        <end position="144"/>
    </location>
</feature>
<dbReference type="RefSeq" id="WP_249514442.1">
    <property type="nucleotide sequence ID" value="NZ_CP093366.1"/>
</dbReference>
<name>A0ABY4P929_9LACO</name>
<feature type="transmembrane region" description="Helical" evidence="2">
    <location>
        <begin position="156"/>
        <end position="173"/>
    </location>
</feature>
<evidence type="ECO:0000313" key="4">
    <source>
        <dbReference type="Proteomes" id="UP000831495"/>
    </source>
</evidence>
<sequence length="251" mass="28948">MDPREKNEQKQAQSQEKTIKRQQQLATEEQIRNADATALWQKLSRKNEDYLFKLHKALQNNGKTTSQAQEIIDNLLPEVLENQVKGITARQLYGKVADKLDATLHRKVPSQTAANTPMWQMAVDNSLLFIAVFAVMYGIMSLFIKNPSRDNQSGILSILIIAIIWGVLFGWLNKRMMTKKEEREPFWKTILVIIVGLLFMMLAWLFTVLLPPVLNPILPAWAEILIAVVAYGLRWLFRRYYHITFSSFTGK</sequence>
<feature type="transmembrane region" description="Helical" evidence="2">
    <location>
        <begin position="218"/>
        <end position="237"/>
    </location>
</feature>
<proteinExistence type="predicted"/>
<dbReference type="InterPro" id="IPR009214">
    <property type="entry name" value="DUF1129"/>
</dbReference>
<dbReference type="InterPro" id="IPR036259">
    <property type="entry name" value="MFS_trans_sf"/>
</dbReference>
<dbReference type="PIRSF" id="PIRSF033111">
    <property type="entry name" value="UCP033111"/>
    <property type="match status" value="1"/>
</dbReference>
<evidence type="ECO:0000313" key="3">
    <source>
        <dbReference type="EMBL" id="UQS82172.1"/>
    </source>
</evidence>
<dbReference type="Pfam" id="PF06570">
    <property type="entry name" value="DUF1129"/>
    <property type="match status" value="1"/>
</dbReference>
<gene>
    <name evidence="3" type="ORF">MOO45_00285</name>
</gene>
<dbReference type="EMBL" id="CP093366">
    <property type="protein sequence ID" value="UQS82172.1"/>
    <property type="molecule type" value="Genomic_DNA"/>
</dbReference>
<protein>
    <submittedName>
        <fullName evidence="3">DUF1129 domain-containing protein</fullName>
    </submittedName>
</protein>